<reference evidence="1 2" key="1">
    <citation type="submission" date="2021-06" db="EMBL/GenBank/DDBJ databases">
        <authorList>
            <person name="Jeong J.W."/>
        </authorList>
    </citation>
    <scope>NUCLEOTIDE SEQUENCE [LARGE SCALE GENOMIC DNA]</scope>
    <source>
        <strain evidence="1 2">MMS21-TAE1-1</strain>
    </source>
</reference>
<gene>
    <name evidence="1" type="ORF">KSW38_02010</name>
</gene>
<name>A0ABS6I359_9MICC</name>
<dbReference type="RefSeq" id="WP_216922192.1">
    <property type="nucleotide sequence ID" value="NZ_JAHOPC010000001.1"/>
</dbReference>
<dbReference type="Proteomes" id="UP000824166">
    <property type="component" value="Unassembled WGS sequence"/>
</dbReference>
<evidence type="ECO:0000313" key="1">
    <source>
        <dbReference type="EMBL" id="MBU8865071.1"/>
    </source>
</evidence>
<proteinExistence type="predicted"/>
<evidence type="ECO:0000313" key="2">
    <source>
        <dbReference type="Proteomes" id="UP000824166"/>
    </source>
</evidence>
<sequence length="68" mass="7664">MAPALAGTTTCGDRRRHFISQEALMLRKIQIPARNHARASASQRIGFWPDFVGNWPDPMNAERGRKVC</sequence>
<keyword evidence="2" id="KW-1185">Reference proteome</keyword>
<organism evidence="1 2">
    <name type="scientific">Paenarthrobacter aromaticivorans</name>
    <dbReference type="NCBI Taxonomy" id="2849150"/>
    <lineage>
        <taxon>Bacteria</taxon>
        <taxon>Bacillati</taxon>
        <taxon>Actinomycetota</taxon>
        <taxon>Actinomycetes</taxon>
        <taxon>Micrococcales</taxon>
        <taxon>Micrococcaceae</taxon>
        <taxon>Paenarthrobacter</taxon>
    </lineage>
</organism>
<protein>
    <submittedName>
        <fullName evidence="1">Uncharacterized protein</fullName>
    </submittedName>
</protein>
<accession>A0ABS6I359</accession>
<dbReference type="EMBL" id="JAHOPC010000001">
    <property type="protein sequence ID" value="MBU8865071.1"/>
    <property type="molecule type" value="Genomic_DNA"/>
</dbReference>
<comment type="caution">
    <text evidence="1">The sequence shown here is derived from an EMBL/GenBank/DDBJ whole genome shotgun (WGS) entry which is preliminary data.</text>
</comment>